<dbReference type="EMBL" id="CAKLBY020000259">
    <property type="protein sequence ID" value="CAK7940852.1"/>
    <property type="molecule type" value="Genomic_DNA"/>
</dbReference>
<protein>
    <submittedName>
        <fullName evidence="1">Uncharacterized protein</fullName>
    </submittedName>
</protein>
<name>A0AAV1V3Y2_9STRA</name>
<comment type="caution">
    <text evidence="1">The sequence shown here is derived from an EMBL/GenBank/DDBJ whole genome shotgun (WGS) entry which is preliminary data.</text>
</comment>
<dbReference type="Proteomes" id="UP001162060">
    <property type="component" value="Unassembled WGS sequence"/>
</dbReference>
<accession>A0AAV1V3Y2</accession>
<sequence>MRDTGPATINASKLEDEWVGIPIAHQVVRKGPVHPLDGLNIRDDNTIDGYIGHCRASMSQLSSTDSYQEGYNDMHVVRVPVLV</sequence>
<organism evidence="1 2">
    <name type="scientific">Peronospora matthiolae</name>
    <dbReference type="NCBI Taxonomy" id="2874970"/>
    <lineage>
        <taxon>Eukaryota</taxon>
        <taxon>Sar</taxon>
        <taxon>Stramenopiles</taxon>
        <taxon>Oomycota</taxon>
        <taxon>Peronosporomycetes</taxon>
        <taxon>Peronosporales</taxon>
        <taxon>Peronosporaceae</taxon>
        <taxon>Peronospora</taxon>
    </lineage>
</organism>
<evidence type="ECO:0000313" key="2">
    <source>
        <dbReference type="Proteomes" id="UP001162060"/>
    </source>
</evidence>
<evidence type="ECO:0000313" key="1">
    <source>
        <dbReference type="EMBL" id="CAK7940852.1"/>
    </source>
</evidence>
<gene>
    <name evidence="1" type="ORF">PM001_LOCUS26002</name>
</gene>
<reference evidence="1" key="1">
    <citation type="submission" date="2024-01" db="EMBL/GenBank/DDBJ databases">
        <authorList>
            <person name="Webb A."/>
        </authorList>
    </citation>
    <scope>NUCLEOTIDE SEQUENCE</scope>
    <source>
        <strain evidence="1">Pm1</strain>
    </source>
</reference>
<dbReference type="AlphaFoldDB" id="A0AAV1V3Y2"/>
<proteinExistence type="predicted"/>